<accession>A0A0C2D8R4</accession>
<dbReference type="CDD" id="cd07017">
    <property type="entry name" value="S14_ClpP_2"/>
    <property type="match status" value="1"/>
</dbReference>
<protein>
    <recommendedName>
        <fullName evidence="2">ATP-dependent Clp protease proteolytic subunit</fullName>
    </recommendedName>
</protein>
<reference evidence="3 4" key="1">
    <citation type="submission" date="2014-12" db="EMBL/GenBank/DDBJ databases">
        <title>Genome assembly of Enhygromyxa salina DSM 15201.</title>
        <authorList>
            <person name="Sharma G."/>
            <person name="Subramanian S."/>
        </authorList>
    </citation>
    <scope>NUCLEOTIDE SEQUENCE [LARGE SCALE GENOMIC DNA]</scope>
    <source>
        <strain evidence="3 4">DSM 15201</strain>
    </source>
</reference>
<evidence type="ECO:0000256" key="1">
    <source>
        <dbReference type="ARBA" id="ARBA00007039"/>
    </source>
</evidence>
<evidence type="ECO:0000256" key="2">
    <source>
        <dbReference type="RuleBase" id="RU003567"/>
    </source>
</evidence>
<comment type="caution">
    <text evidence="3">The sequence shown here is derived from an EMBL/GenBank/DDBJ whole genome shotgun (WGS) entry which is preliminary data.</text>
</comment>
<dbReference type="GO" id="GO:0004252">
    <property type="term" value="F:serine-type endopeptidase activity"/>
    <property type="evidence" value="ECO:0007669"/>
    <property type="project" value="InterPro"/>
</dbReference>
<dbReference type="PRINTS" id="PR00127">
    <property type="entry name" value="CLPPROTEASEP"/>
</dbReference>
<dbReference type="GO" id="GO:0009368">
    <property type="term" value="C:endopeptidase Clp complex"/>
    <property type="evidence" value="ECO:0007669"/>
    <property type="project" value="TreeGrafter"/>
</dbReference>
<evidence type="ECO:0000313" key="4">
    <source>
        <dbReference type="Proteomes" id="UP000031599"/>
    </source>
</evidence>
<comment type="similarity">
    <text evidence="1 2">Belongs to the peptidase S14 family.</text>
</comment>
<keyword evidence="3" id="KW-0378">Hydrolase</keyword>
<dbReference type="InterPro" id="IPR029045">
    <property type="entry name" value="ClpP/crotonase-like_dom_sf"/>
</dbReference>
<dbReference type="PANTHER" id="PTHR10381">
    <property type="entry name" value="ATP-DEPENDENT CLP PROTEASE PROTEOLYTIC SUBUNIT"/>
    <property type="match status" value="1"/>
</dbReference>
<dbReference type="Gene3D" id="3.90.226.10">
    <property type="entry name" value="2-enoyl-CoA Hydratase, Chain A, domain 1"/>
    <property type="match status" value="1"/>
</dbReference>
<dbReference type="InterPro" id="IPR023562">
    <property type="entry name" value="ClpP/TepA"/>
</dbReference>
<dbReference type="GO" id="GO:0051117">
    <property type="term" value="F:ATPase binding"/>
    <property type="evidence" value="ECO:0007669"/>
    <property type="project" value="TreeGrafter"/>
</dbReference>
<dbReference type="EMBL" id="JMCC02000002">
    <property type="protein sequence ID" value="KIG19476.1"/>
    <property type="molecule type" value="Genomic_DNA"/>
</dbReference>
<dbReference type="RefSeq" id="WP_052546135.1">
    <property type="nucleotide sequence ID" value="NZ_JMCC02000002.1"/>
</dbReference>
<sequence length="188" mass="19662">MAAGHPFEVDADSVSPESRTSFDKLLADRIVLVAGKIDDKTATLTIAQLLFLAHQDATAPICVYVNSPGGVVTSALGIYDTMLDVAPPVHTTCVGKAAGMAVLLLAAGEPGQRAAISEASMWWTALTGFTPDTDIATAEVARLHETLDACSRRHTGRSLQTLESAGRVDAAGALALGIVDRIIRHRSS</sequence>
<name>A0A0C2D8R4_9BACT</name>
<dbReference type="Proteomes" id="UP000031599">
    <property type="component" value="Unassembled WGS sequence"/>
</dbReference>
<keyword evidence="3" id="KW-0645">Protease</keyword>
<dbReference type="GO" id="GO:0006515">
    <property type="term" value="P:protein quality control for misfolded or incompletely synthesized proteins"/>
    <property type="evidence" value="ECO:0007669"/>
    <property type="project" value="TreeGrafter"/>
</dbReference>
<dbReference type="AlphaFoldDB" id="A0A0C2D8R4"/>
<proteinExistence type="inferred from homology"/>
<dbReference type="Pfam" id="PF00574">
    <property type="entry name" value="CLP_protease"/>
    <property type="match status" value="1"/>
</dbReference>
<dbReference type="PANTHER" id="PTHR10381:SF11">
    <property type="entry name" value="ATP-DEPENDENT CLP PROTEASE PROTEOLYTIC SUBUNIT, MITOCHONDRIAL"/>
    <property type="match status" value="1"/>
</dbReference>
<dbReference type="InterPro" id="IPR001907">
    <property type="entry name" value="ClpP"/>
</dbReference>
<evidence type="ECO:0000313" key="3">
    <source>
        <dbReference type="EMBL" id="KIG19476.1"/>
    </source>
</evidence>
<gene>
    <name evidence="3" type="ORF">DB30_02757</name>
</gene>
<organism evidence="3 4">
    <name type="scientific">Enhygromyxa salina</name>
    <dbReference type="NCBI Taxonomy" id="215803"/>
    <lineage>
        <taxon>Bacteria</taxon>
        <taxon>Pseudomonadati</taxon>
        <taxon>Myxococcota</taxon>
        <taxon>Polyangia</taxon>
        <taxon>Nannocystales</taxon>
        <taxon>Nannocystaceae</taxon>
        <taxon>Enhygromyxa</taxon>
    </lineage>
</organism>
<dbReference type="SUPFAM" id="SSF52096">
    <property type="entry name" value="ClpP/crotonase"/>
    <property type="match status" value="1"/>
</dbReference>
<dbReference type="GO" id="GO:0004176">
    <property type="term" value="F:ATP-dependent peptidase activity"/>
    <property type="evidence" value="ECO:0007669"/>
    <property type="project" value="InterPro"/>
</dbReference>